<reference evidence="4" key="2">
    <citation type="submission" date="2020-09" db="EMBL/GenBank/DDBJ databases">
        <authorList>
            <person name="Sun Q."/>
            <person name="Ohkuma M."/>
        </authorList>
    </citation>
    <scope>NUCLEOTIDE SEQUENCE</scope>
    <source>
        <strain evidence="4">JCM 4815</strain>
    </source>
</reference>
<dbReference type="Proteomes" id="UP000622166">
    <property type="component" value="Unassembled WGS sequence"/>
</dbReference>
<dbReference type="InterPro" id="IPR000421">
    <property type="entry name" value="FA58C"/>
</dbReference>
<dbReference type="Pfam" id="PF07971">
    <property type="entry name" value="Glyco_hydro_92"/>
    <property type="match status" value="1"/>
</dbReference>
<dbReference type="InterPro" id="IPR050883">
    <property type="entry name" value="PNGase"/>
</dbReference>
<dbReference type="GO" id="GO:0005829">
    <property type="term" value="C:cytosol"/>
    <property type="evidence" value="ECO:0007669"/>
    <property type="project" value="TreeGrafter"/>
</dbReference>
<dbReference type="EMBL" id="BMVW01000012">
    <property type="protein sequence ID" value="GGZ26011.1"/>
    <property type="molecule type" value="Genomic_DNA"/>
</dbReference>
<accession>A0A918PWT7</accession>
<keyword evidence="2" id="KW-0732">Signal</keyword>
<dbReference type="RefSeq" id="WP_189863250.1">
    <property type="nucleotide sequence ID" value="NZ_BMVW01000012.1"/>
</dbReference>
<dbReference type="AlphaFoldDB" id="A0A918PWT7"/>
<dbReference type="GO" id="GO:0000224">
    <property type="term" value="F:peptide-N4-(N-acetyl-beta-glucosaminyl)asparagine amidase activity"/>
    <property type="evidence" value="ECO:0007669"/>
    <property type="project" value="TreeGrafter"/>
</dbReference>
<evidence type="ECO:0000256" key="2">
    <source>
        <dbReference type="SAM" id="SignalP"/>
    </source>
</evidence>
<keyword evidence="5" id="KW-1185">Reference proteome</keyword>
<evidence type="ECO:0000313" key="5">
    <source>
        <dbReference type="Proteomes" id="UP000622166"/>
    </source>
</evidence>
<feature type="region of interest" description="Disordered" evidence="1">
    <location>
        <begin position="1132"/>
        <end position="1153"/>
    </location>
</feature>
<dbReference type="Gene3D" id="3.30.2080.10">
    <property type="entry name" value="GH92 mannosidase domain"/>
    <property type="match status" value="1"/>
</dbReference>
<dbReference type="FunFam" id="3.30.2080.10:FF:000001">
    <property type="entry name" value="Alpha-1,2-mannosidase subfamily"/>
    <property type="match status" value="1"/>
</dbReference>
<feature type="region of interest" description="Disordered" evidence="1">
    <location>
        <begin position="40"/>
        <end position="104"/>
    </location>
</feature>
<feature type="chain" id="PRO_5039477386" evidence="2">
    <location>
        <begin position="29"/>
        <end position="1266"/>
    </location>
</feature>
<dbReference type="InterPro" id="IPR014718">
    <property type="entry name" value="GH-type_carb-bd"/>
</dbReference>
<dbReference type="Pfam" id="PF17678">
    <property type="entry name" value="Glyco_hydro_92N"/>
    <property type="match status" value="1"/>
</dbReference>
<dbReference type="Gene3D" id="2.70.98.10">
    <property type="match status" value="1"/>
</dbReference>
<evidence type="ECO:0000313" key="4">
    <source>
        <dbReference type="EMBL" id="GGZ26011.1"/>
    </source>
</evidence>
<dbReference type="FunFam" id="1.20.1050.60:FF:000001">
    <property type="entry name" value="Putative alpha-1,2-mannosidase"/>
    <property type="match status" value="1"/>
</dbReference>
<feature type="signal peptide" evidence="2">
    <location>
        <begin position="1"/>
        <end position="28"/>
    </location>
</feature>
<sequence length="1266" mass="137507">MRHRWGSTAALGAAAFALVLASQGAAVALPARAPAADREFGSSFEADDPAPDWLNTVDTAPDGSERASGVDGGYSSGIPGNVTDHVTDVRASGENSGAGEVKENLVDGEPSSKWLTFAPTGWAEFDLDAPAEVVTYALTSANDHAERDPRDWVLKGSTDGETWTALDTRTGETFPERFQTKTYDLAAPAGYRHFRLEVTRNNGASDATQLADVQFSTGGDGNEPVPQDMLSLVDRGPAGSPTAKAGAGFTGKRALRYAGRHTADDRAYSYNKVFDVNVAVDRNTELSYRIFPQMADGDLDYDATNVSVDLAFTDGTYLSDLRATDQHGFALTPQGQGAAKVLYVNQWNNVESRIGSVAAGKTVDRVLVAYDSPKGPAKFRGWIDDVALRVAAPEKPKAHLSDYALTTRGTNSTGGFSRGNNIPATAVPHGFNFWTPVTNAGSLSWLYDYARANNTDNLPTIQAFSASHEPSPWMGDRQTFQVMPSAASGTPATGRTARALAFRHENETARPYYYGVRFENGVKAEMTPTDHAAVLRFTYPGDDASVLFDNVTDQAGLTLDEENGTFTGYSDVKSGLSTGATRLFVYGEFDAPVTDGASSGVKGHLRFDAGDDRTVTLRLATSLISVDQAKDNLRQEVPDGTSFESVKQRAQRQWDELLGKVEVEGATPDQLTTLYSGLYRLYLYPNSGFEKVDGQYKYASPFSRMETQDTPTHTGAKIVDGKVYVNNGFWDTYRTTWPAYSFLTPKKAGELVDGFVQQYKDGGWTSRWSSPGYADLMTGTSSDVAFADAYVKGVGFDAKAAYEAALKNATVVPPSSGVGRKGMTTSPFLGYTSTETHEGLSWALEGFLNDYGIARMGRALYEKTGEKRYKEESDYFLDRAQDYVNLFDKEAGFFQGRNAKGDWRVESSQYDPRVWGYDYTETNGWGYAFTAPQDSRGLANLYGGRDGLAEKLDEYFATPETASPEFKGSYGGVIHEMTEARDVRMGMYGHSNQVAHHALYMYDAAGQPWKAQEKVREVLSRLYTGSEIGQGYHGDEDNGEQSAWYLFSALGFYPLVMGSGEYAIGSPLFKKATVHLENGRDLVVKAPKNSAKNIYVQGLKVNGKKWTSTALPHAVVARGGVLEFDMGPKPSSWGTGKKAAPVSITRDDEVPTPRSDALRAEGALFDNTSATDATVTSSVDLPVSERTEAVQYTLTSSADRTKAPAGWALQGSKDGASWKTLDERSGESFTWDRQTRAFSVAKPGAYQYYRLVLSGEGTLAEVELLS</sequence>
<dbReference type="InterPro" id="IPR008979">
    <property type="entry name" value="Galactose-bd-like_sf"/>
</dbReference>
<evidence type="ECO:0000259" key="3">
    <source>
        <dbReference type="PROSITE" id="PS50022"/>
    </source>
</evidence>
<dbReference type="InterPro" id="IPR008928">
    <property type="entry name" value="6-hairpin_glycosidase_sf"/>
</dbReference>
<proteinExistence type="predicted"/>
<protein>
    <submittedName>
        <fullName evidence="4">Alpha-1 2-mannosidase</fullName>
    </submittedName>
</protein>
<dbReference type="SUPFAM" id="SSF49785">
    <property type="entry name" value="Galactose-binding domain-like"/>
    <property type="match status" value="1"/>
</dbReference>
<feature type="domain" description="F5/8 type C" evidence="3">
    <location>
        <begin position="67"/>
        <end position="220"/>
    </location>
</feature>
<dbReference type="NCBIfam" id="TIGR01180">
    <property type="entry name" value="aman2_put"/>
    <property type="match status" value="1"/>
</dbReference>
<name>A0A918PWT7_9ACTN</name>
<dbReference type="InterPro" id="IPR012939">
    <property type="entry name" value="Glyco_hydro_92"/>
</dbReference>
<dbReference type="PANTHER" id="PTHR12143:SF43">
    <property type="entry name" value="PUTATIVE-RELATED"/>
    <property type="match status" value="1"/>
</dbReference>
<dbReference type="PROSITE" id="PS50022">
    <property type="entry name" value="FA58C_3"/>
    <property type="match status" value="1"/>
</dbReference>
<comment type="caution">
    <text evidence="4">The sequence shown here is derived from an EMBL/GenBank/DDBJ whole genome shotgun (WGS) entry which is preliminary data.</text>
</comment>
<organism evidence="4 5">
    <name type="scientific">Streptomyces poonensis</name>
    <dbReference type="NCBI Taxonomy" id="68255"/>
    <lineage>
        <taxon>Bacteria</taxon>
        <taxon>Bacillati</taxon>
        <taxon>Actinomycetota</taxon>
        <taxon>Actinomycetes</taxon>
        <taxon>Kitasatosporales</taxon>
        <taxon>Streptomycetaceae</taxon>
        <taxon>Streptomyces</taxon>
    </lineage>
</organism>
<dbReference type="Pfam" id="PF00754">
    <property type="entry name" value="F5_F8_type_C"/>
    <property type="match status" value="1"/>
</dbReference>
<dbReference type="InterPro" id="IPR041371">
    <property type="entry name" value="GH92_N"/>
</dbReference>
<reference evidence="4" key="1">
    <citation type="journal article" date="2014" name="Int. J. Syst. Evol. Microbiol.">
        <title>Complete genome sequence of Corynebacterium casei LMG S-19264T (=DSM 44701T), isolated from a smear-ripened cheese.</title>
        <authorList>
            <consortium name="US DOE Joint Genome Institute (JGI-PGF)"/>
            <person name="Walter F."/>
            <person name="Albersmeier A."/>
            <person name="Kalinowski J."/>
            <person name="Ruckert C."/>
        </authorList>
    </citation>
    <scope>NUCLEOTIDE SEQUENCE</scope>
    <source>
        <strain evidence="4">JCM 4815</strain>
    </source>
</reference>
<dbReference type="Gene3D" id="1.20.1610.10">
    <property type="entry name" value="alpha-1,2-mannosidases domains"/>
    <property type="match status" value="1"/>
</dbReference>
<dbReference type="GO" id="GO:0030246">
    <property type="term" value="F:carbohydrate binding"/>
    <property type="evidence" value="ECO:0007669"/>
    <property type="project" value="InterPro"/>
</dbReference>
<dbReference type="PANTHER" id="PTHR12143">
    <property type="entry name" value="PEPTIDE N-GLYCANASE PNGASE -RELATED"/>
    <property type="match status" value="1"/>
</dbReference>
<dbReference type="Gene3D" id="2.60.120.260">
    <property type="entry name" value="Galactose-binding domain-like"/>
    <property type="match status" value="2"/>
</dbReference>
<dbReference type="InterPro" id="IPR005887">
    <property type="entry name" value="GH92_a_mannosidase_put"/>
</dbReference>
<dbReference type="GO" id="GO:0005975">
    <property type="term" value="P:carbohydrate metabolic process"/>
    <property type="evidence" value="ECO:0007669"/>
    <property type="project" value="InterPro"/>
</dbReference>
<dbReference type="Gene3D" id="1.20.1050.60">
    <property type="entry name" value="alpha-1,2-mannosidase"/>
    <property type="match status" value="1"/>
</dbReference>
<dbReference type="FunFam" id="1.20.1610.10:FF:000011">
    <property type="entry name" value="Glycoside hydrolase family 92 protein"/>
    <property type="match status" value="1"/>
</dbReference>
<gene>
    <name evidence="4" type="ORF">GCM10010365_52880</name>
</gene>
<dbReference type="SUPFAM" id="SSF48208">
    <property type="entry name" value="Six-hairpin glycosidases"/>
    <property type="match status" value="1"/>
</dbReference>
<evidence type="ECO:0000256" key="1">
    <source>
        <dbReference type="SAM" id="MobiDB-lite"/>
    </source>
</evidence>
<dbReference type="GO" id="GO:0006516">
    <property type="term" value="P:glycoprotein catabolic process"/>
    <property type="evidence" value="ECO:0007669"/>
    <property type="project" value="TreeGrafter"/>
</dbReference>